<dbReference type="Proteomes" id="UP000240530">
    <property type="component" value="Unassembled WGS sequence"/>
</dbReference>
<dbReference type="InterPro" id="IPR007433">
    <property type="entry name" value="DUF481"/>
</dbReference>
<dbReference type="EMBL" id="PYNS01000027">
    <property type="protein sequence ID" value="PSV08690.1"/>
    <property type="molecule type" value="Genomic_DNA"/>
</dbReference>
<reference evidence="2 3" key="1">
    <citation type="submission" date="2018-03" db="EMBL/GenBank/DDBJ databases">
        <title>Whole genome sequencing of Histamine producing bacteria.</title>
        <authorList>
            <person name="Butler K."/>
        </authorList>
    </citation>
    <scope>NUCLEOTIDE SEQUENCE [LARGE SCALE GENOMIC DNA]</scope>
    <source>
        <strain evidence="2 3">Res.4.1</strain>
    </source>
</reference>
<dbReference type="RefSeq" id="WP_107185945.1">
    <property type="nucleotide sequence ID" value="NZ_PYNS01000027.1"/>
</dbReference>
<gene>
    <name evidence="2" type="ORF">C0W93_18220</name>
</gene>
<dbReference type="AlphaFoldDB" id="A0A2T3KQZ9"/>
<evidence type="ECO:0000256" key="1">
    <source>
        <dbReference type="SAM" id="SignalP"/>
    </source>
</evidence>
<feature type="chain" id="PRO_5015480954" description="DUF481 domain-containing protein" evidence="1">
    <location>
        <begin position="23"/>
        <end position="393"/>
    </location>
</feature>
<accession>A0A2T3KQZ9</accession>
<evidence type="ECO:0008006" key="4">
    <source>
        <dbReference type="Google" id="ProtNLM"/>
    </source>
</evidence>
<feature type="signal peptide" evidence="1">
    <location>
        <begin position="1"/>
        <end position="22"/>
    </location>
</feature>
<keyword evidence="1" id="KW-0732">Signal</keyword>
<dbReference type="Pfam" id="PF04338">
    <property type="entry name" value="DUF481"/>
    <property type="match status" value="1"/>
</dbReference>
<evidence type="ECO:0000313" key="3">
    <source>
        <dbReference type="Proteomes" id="UP000240530"/>
    </source>
</evidence>
<name>A0A2T3KQZ9_PHOLD</name>
<protein>
    <recommendedName>
        <fullName evidence="4">DUF481 domain-containing protein</fullName>
    </recommendedName>
</protein>
<sequence length="393" mass="43547">MKSTITAVSAAVGMLVSSVSYADTISMFDYEEATSAYEDAYLDAQFDLRSGNQDQTSYNAVMSANYDRVFSSANRNTRIDFTGDGTISQGPNANDERKETYQALASLTNDMYFAPTVNDFFWYGKAEVGAQTDMVDPFTKLTVGLGYGRVVNATPMAKAIRVVEALQERGLLRGNVSRETYQDVAQVIAKEPMYRSRYGSTDYAEYWVEDIGKALGDNLGARGAIKSYDVLVNERISTRKYGWLVRAGVGAVLTNYDGSDTKPALEVGAEYHYPINNQTQFSNEAILTAILDDGDNGFNASNNMSLTYELRDNIDWENAWLLTYAASDKTEDLMTNSLRSTFRYYVSNSISLSLSAGVSKTEDNIDYNPADPSTNRNDDVDTTVNFGVTYRLK</sequence>
<proteinExistence type="predicted"/>
<organism evidence="2 3">
    <name type="scientific">Photobacterium leiognathi subsp. mandapamensis</name>
    <name type="common">Photobacterium mandapamensis</name>
    <dbReference type="NCBI Taxonomy" id="48408"/>
    <lineage>
        <taxon>Bacteria</taxon>
        <taxon>Pseudomonadati</taxon>
        <taxon>Pseudomonadota</taxon>
        <taxon>Gammaproteobacteria</taxon>
        <taxon>Vibrionales</taxon>
        <taxon>Vibrionaceae</taxon>
        <taxon>Photobacterium</taxon>
    </lineage>
</organism>
<evidence type="ECO:0000313" key="2">
    <source>
        <dbReference type="EMBL" id="PSV08690.1"/>
    </source>
</evidence>
<comment type="caution">
    <text evidence="2">The sequence shown here is derived from an EMBL/GenBank/DDBJ whole genome shotgun (WGS) entry which is preliminary data.</text>
</comment>